<accession>A0A934M451</accession>
<evidence type="ECO:0000313" key="2">
    <source>
        <dbReference type="Proteomes" id="UP000622687"/>
    </source>
</evidence>
<protein>
    <submittedName>
        <fullName evidence="1">Uncharacterized protein</fullName>
    </submittedName>
</protein>
<sequence>MVYIKTNKLSITHEDQEVDKLKFQVLTSKDDYNYVQVDGPEGAILNWKTRVEGTDSTLDEINTVIASIPPSAEDQKIVNLQNQNAQILLALVNGGLM</sequence>
<keyword evidence="2" id="KW-1185">Reference proteome</keyword>
<proteinExistence type="predicted"/>
<evidence type="ECO:0000313" key="1">
    <source>
        <dbReference type="EMBL" id="MBI6873735.1"/>
    </source>
</evidence>
<comment type="caution">
    <text evidence="1">The sequence shown here is derived from an EMBL/GenBank/DDBJ whole genome shotgun (WGS) entry which is preliminary data.</text>
</comment>
<reference evidence="1" key="1">
    <citation type="submission" date="2020-12" db="EMBL/GenBank/DDBJ databases">
        <title>Clostridium thailandense sp. nov., a novel acetogenic bacterium isolated from peat land soil in Thailand.</title>
        <authorList>
            <person name="Chaikitkaew S."/>
            <person name="Birkeland N.K."/>
        </authorList>
    </citation>
    <scope>NUCLEOTIDE SEQUENCE</scope>
    <source>
        <strain evidence="1">DSM 17425</strain>
    </source>
</reference>
<name>A0A934M451_9CLOT</name>
<dbReference type="EMBL" id="JAEEGB010000015">
    <property type="protein sequence ID" value="MBI6873735.1"/>
    <property type="molecule type" value="Genomic_DNA"/>
</dbReference>
<gene>
    <name evidence="1" type="ORF">I6U51_13600</name>
</gene>
<dbReference type="AlphaFoldDB" id="A0A934M451"/>
<dbReference type="Proteomes" id="UP000622687">
    <property type="component" value="Unassembled WGS sequence"/>
</dbReference>
<organism evidence="1 2">
    <name type="scientific">Clostridium aciditolerans</name>
    <dbReference type="NCBI Taxonomy" id="339861"/>
    <lineage>
        <taxon>Bacteria</taxon>
        <taxon>Bacillati</taxon>
        <taxon>Bacillota</taxon>
        <taxon>Clostridia</taxon>
        <taxon>Eubacteriales</taxon>
        <taxon>Clostridiaceae</taxon>
        <taxon>Clostridium</taxon>
    </lineage>
</organism>